<gene>
    <name evidence="1" type="ORF">DMX08_19295</name>
</gene>
<dbReference type="AlphaFoldDB" id="A0A9Q6IDU2"/>
<organism evidence="1 2">
    <name type="scientific">Pseudomonas protegens</name>
    <dbReference type="NCBI Taxonomy" id="380021"/>
    <lineage>
        <taxon>Bacteria</taxon>
        <taxon>Pseudomonadati</taxon>
        <taxon>Pseudomonadota</taxon>
        <taxon>Gammaproteobacteria</taxon>
        <taxon>Pseudomonadales</taxon>
        <taxon>Pseudomonadaceae</taxon>
        <taxon>Pseudomonas</taxon>
    </lineage>
</organism>
<dbReference type="Proteomes" id="UP000248188">
    <property type="component" value="Unassembled WGS sequence"/>
</dbReference>
<dbReference type="RefSeq" id="WP_102863228.1">
    <property type="nucleotide sequence ID" value="NZ_CP063455.1"/>
</dbReference>
<protein>
    <submittedName>
        <fullName evidence="1">Uncharacterized protein</fullName>
    </submittedName>
</protein>
<comment type="caution">
    <text evidence="1">The sequence shown here is derived from an EMBL/GenBank/DDBJ whole genome shotgun (WGS) entry which is preliminary data.</text>
</comment>
<accession>A0A9Q6IDU2</accession>
<dbReference type="EMBL" id="QJRN01000012">
    <property type="protein sequence ID" value="PYC33851.1"/>
    <property type="molecule type" value="Genomic_DNA"/>
</dbReference>
<name>A0A9Q6IDU2_9PSED</name>
<proteinExistence type="predicted"/>
<evidence type="ECO:0000313" key="2">
    <source>
        <dbReference type="Proteomes" id="UP000248188"/>
    </source>
</evidence>
<reference evidence="1 2" key="1">
    <citation type="submission" date="2018-06" db="EMBL/GenBank/DDBJ databases">
        <title>Pseudomonas diversity within urban Lake Michigan freshwaters.</title>
        <authorList>
            <person name="Batrich M."/>
            <person name="Hatzopoulos T."/>
            <person name="Putonti C."/>
        </authorList>
    </citation>
    <scope>NUCLEOTIDE SEQUENCE [LARGE SCALE GENOMIC DNA]</scope>
    <source>
        <strain evidence="1 2">MB-090624</strain>
    </source>
</reference>
<sequence length="72" mass="8277">MKNMTLSDWQNLLVEQISPEMCLDERYCDLICAANEMLRLGLVDRKEWHGQIQQAGDWLVAAIEQEQAQAGK</sequence>
<evidence type="ECO:0000313" key="1">
    <source>
        <dbReference type="EMBL" id="PYC33851.1"/>
    </source>
</evidence>